<accession>A0A8J6QNN8</accession>
<sequence length="377" mass="40889">MTTFNFQRLLSLSAVLLALMFILSACEARQNQEGGQRPPSPVTVSRIQPTDAEQVRAYAGRVYGAREVEVRARVQGILQQRLFNEGEEVKQGAILFQIDPEPFQVALDAAKANHRTATATLNQAEREWRRTSRLYEQNAVSQREYDNTRSAYELAQANQSLAQSQVEKAQLELSYTRVEAPVSGVTGLETVSEGNLVERGTLLTSLIQLNPVHVRFSLPEADATLRRNTNRGTNGGISSHPVTLQTVEGNTYPLAGEIDFTASNVDQLTGTVAARAIFPNPDKLLVPGQFVRVQVLLQSFKDTFVIPETAVVQGPQGPSVFVIEGNSALFRPVILGPVTGAGQVVLDGLTAGDLIVINGQVSLYPGAQVNIVAGLEE</sequence>
<dbReference type="InterPro" id="IPR058626">
    <property type="entry name" value="MdtA-like_b-barrel"/>
</dbReference>
<dbReference type="Gene3D" id="1.10.287.470">
    <property type="entry name" value="Helix hairpin bin"/>
    <property type="match status" value="1"/>
</dbReference>
<comment type="caution">
    <text evidence="6">The sequence shown here is derived from an EMBL/GenBank/DDBJ whole genome shotgun (WGS) entry which is preliminary data.</text>
</comment>
<reference evidence="6" key="1">
    <citation type="submission" date="2020-09" db="EMBL/GenBank/DDBJ databases">
        <title>Pelobacter alkaliphilus sp. nov., a novel anaerobic arsenate-reducing bacterium from terrestrial mud volcano.</title>
        <authorList>
            <person name="Khomyakova M.A."/>
            <person name="Merkel A.Y."/>
            <person name="Slobodkin A.I."/>
        </authorList>
    </citation>
    <scope>NUCLEOTIDE SEQUENCE</scope>
    <source>
        <strain evidence="6">M08fum</strain>
    </source>
</reference>
<dbReference type="AlphaFoldDB" id="A0A8J6QNN8"/>
<feature type="domain" description="Multidrug resistance protein MdtA-like barrel-sandwich hybrid" evidence="4">
    <location>
        <begin position="66"/>
        <end position="202"/>
    </location>
</feature>
<evidence type="ECO:0000313" key="7">
    <source>
        <dbReference type="Proteomes" id="UP000632828"/>
    </source>
</evidence>
<proteinExistence type="inferred from homology"/>
<dbReference type="Pfam" id="PF25876">
    <property type="entry name" value="HH_MFP_RND"/>
    <property type="match status" value="1"/>
</dbReference>
<dbReference type="GO" id="GO:0005886">
    <property type="term" value="C:plasma membrane"/>
    <property type="evidence" value="ECO:0007669"/>
    <property type="project" value="TreeGrafter"/>
</dbReference>
<name>A0A8J6QNN8_9BACT</name>
<feature type="domain" description="Multidrug resistance protein MdtA-like beta-barrel" evidence="5">
    <location>
        <begin position="211"/>
        <end position="297"/>
    </location>
</feature>
<dbReference type="Pfam" id="PF25917">
    <property type="entry name" value="BSH_RND"/>
    <property type="match status" value="1"/>
</dbReference>
<evidence type="ECO:0000259" key="3">
    <source>
        <dbReference type="Pfam" id="PF25876"/>
    </source>
</evidence>
<evidence type="ECO:0000256" key="2">
    <source>
        <dbReference type="SAM" id="SignalP"/>
    </source>
</evidence>
<evidence type="ECO:0000259" key="4">
    <source>
        <dbReference type="Pfam" id="PF25917"/>
    </source>
</evidence>
<keyword evidence="7" id="KW-1185">Reference proteome</keyword>
<dbReference type="GO" id="GO:0030313">
    <property type="term" value="C:cell envelope"/>
    <property type="evidence" value="ECO:0007669"/>
    <property type="project" value="UniProtKB-SubCell"/>
</dbReference>
<dbReference type="GO" id="GO:0015562">
    <property type="term" value="F:efflux transmembrane transporter activity"/>
    <property type="evidence" value="ECO:0007669"/>
    <property type="project" value="InterPro"/>
</dbReference>
<dbReference type="NCBIfam" id="TIGR01730">
    <property type="entry name" value="RND_mfp"/>
    <property type="match status" value="1"/>
</dbReference>
<dbReference type="GO" id="GO:0046677">
    <property type="term" value="P:response to antibiotic"/>
    <property type="evidence" value="ECO:0007669"/>
    <property type="project" value="TreeGrafter"/>
</dbReference>
<dbReference type="PANTHER" id="PTHR30158">
    <property type="entry name" value="ACRA/E-RELATED COMPONENT OF DRUG EFFLUX TRANSPORTER"/>
    <property type="match status" value="1"/>
</dbReference>
<dbReference type="InterPro" id="IPR058624">
    <property type="entry name" value="MdtA-like_HH"/>
</dbReference>
<comment type="similarity">
    <text evidence="1">Belongs to the membrane fusion protein (MFP) (TC 8.A.1) family.</text>
</comment>
<gene>
    <name evidence="6" type="ORF">ICT70_10210</name>
</gene>
<dbReference type="Gene3D" id="2.40.420.20">
    <property type="match status" value="1"/>
</dbReference>
<keyword evidence="2" id="KW-0732">Signal</keyword>
<dbReference type="InterPro" id="IPR058625">
    <property type="entry name" value="MdtA-like_BSH"/>
</dbReference>
<evidence type="ECO:0000259" key="5">
    <source>
        <dbReference type="Pfam" id="PF25944"/>
    </source>
</evidence>
<dbReference type="Gene3D" id="2.40.30.170">
    <property type="match status" value="1"/>
</dbReference>
<protein>
    <submittedName>
        <fullName evidence="6">Efflux RND transporter periplasmic adaptor subunit</fullName>
    </submittedName>
</protein>
<dbReference type="Pfam" id="PF25944">
    <property type="entry name" value="Beta-barrel_RND"/>
    <property type="match status" value="1"/>
</dbReference>
<feature type="domain" description="Multidrug resistance protein MdtA-like alpha-helical hairpin" evidence="3">
    <location>
        <begin position="107"/>
        <end position="176"/>
    </location>
</feature>
<evidence type="ECO:0000313" key="6">
    <source>
        <dbReference type="EMBL" id="MBD1401047.1"/>
    </source>
</evidence>
<feature type="signal peptide" evidence="2">
    <location>
        <begin position="1"/>
        <end position="27"/>
    </location>
</feature>
<dbReference type="RefSeq" id="WP_191156234.1">
    <property type="nucleotide sequence ID" value="NZ_JACWUN010000011.1"/>
</dbReference>
<evidence type="ECO:0000256" key="1">
    <source>
        <dbReference type="ARBA" id="ARBA00009477"/>
    </source>
</evidence>
<feature type="chain" id="PRO_5035300591" evidence="2">
    <location>
        <begin position="28"/>
        <end position="377"/>
    </location>
</feature>
<dbReference type="SUPFAM" id="SSF111369">
    <property type="entry name" value="HlyD-like secretion proteins"/>
    <property type="match status" value="1"/>
</dbReference>
<dbReference type="InterPro" id="IPR006143">
    <property type="entry name" value="RND_pump_MFP"/>
</dbReference>
<organism evidence="6 7">
    <name type="scientific">Pelovirga terrestris</name>
    <dbReference type="NCBI Taxonomy" id="2771352"/>
    <lineage>
        <taxon>Bacteria</taxon>
        <taxon>Pseudomonadati</taxon>
        <taxon>Thermodesulfobacteriota</taxon>
        <taxon>Desulfuromonadia</taxon>
        <taxon>Geobacterales</taxon>
        <taxon>Geobacteraceae</taxon>
        <taxon>Pelovirga</taxon>
    </lineage>
</organism>
<dbReference type="EMBL" id="JACWUN010000011">
    <property type="protein sequence ID" value="MBD1401047.1"/>
    <property type="molecule type" value="Genomic_DNA"/>
</dbReference>
<dbReference type="Gene3D" id="2.40.50.100">
    <property type="match status" value="1"/>
</dbReference>
<dbReference type="Proteomes" id="UP000632828">
    <property type="component" value="Unassembled WGS sequence"/>
</dbReference>